<proteinExistence type="predicted"/>
<dbReference type="Proteomes" id="UP000829398">
    <property type="component" value="Chromosome 5"/>
</dbReference>
<comment type="caution">
    <text evidence="1">The sequence shown here is derived from an EMBL/GenBank/DDBJ whole genome shotgun (WGS) entry which is preliminary data.</text>
</comment>
<sequence length="936" mass="105560">MHCFLGFLKVKAPFFRPSFLKFKVSRGEGLVQVNFEEDAKKKEVDQGRNFRELVLCLQGWRQAQALRPLVSSKRRCPKVYHSECVDKDESFLVAETKWTCNWHYCHVCGKASKFYCLCCPSAVCKTCLYDAQFAVVKRNKGFCNSCLELAWLIETNKDVKSVGCNIDVNHPKTTDYFFNGYWQTIKQKEGLTSKNVILAYDLSKKGEMHKRASNAFESDEGEEDIDGFEDESLFNVSDFSDSIDTEECNLQPHRWNNKRKRSNGKMSRKKEKASVKKLVQLQNPVDKATEIAGKGGYPLIMKTLWMGNFEFVDNIQIWTLNSHFSSTLSKCIDSPPQLQMPSEQPQLLLEVLLELGNVQDVEPACKDFSRTNQQEHSDGLRESHPRCTSKGNAASYQVPLERPQHEVTIVIAGAQEKPQKTSDKPQLLHRVPFIFTEAQGVEPDCKNCTSTNEQEHDDGLQESSPGGTSEANGTSCCMQPEQREQEVPVVIADSQEQTLIPLPQPQLFHEIRGVITDTQDVGPACKDWTSTNEEDRDNGLVEASPARNSEGSGTSGHIPSKETQHEGTEDHIVTADAQGARSAVKEFKRADKHNHNDGLTESNQSSYEGNETSCFVPSEQPRYEVPAVTVNRQGAKPIGEEPKRGDDHNHIDCLRESPRRMSAGNGMACHMNYSLDVAGMPGSSSPLSAAASQSHQEAVPVVTIDVKDEGTKNFDPLSVQQAFFANLQSMLFESLEDPPGSSQQPPHTPEQNEALDCLQQCCSMSFEQLMNHDLKHCFLSSINSLLMSGYFPESMLGMVTSLQLKFLSNTSLYSRCLENVRMTDEENERAKSLMKELAEKNLRFHQINHDMEVTLDMIDKLKKQLREKGEFKDSLREESTLIYQSSLAPHEALSQYFRSSKILGKCKESSQQHMKEIDDSWTKFQIESSKLLERFR</sequence>
<dbReference type="EMBL" id="CM039174">
    <property type="protein sequence ID" value="KAH9750580.1"/>
    <property type="molecule type" value="Genomic_DNA"/>
</dbReference>
<evidence type="ECO:0000313" key="1">
    <source>
        <dbReference type="EMBL" id="KAH9750580.1"/>
    </source>
</evidence>
<keyword evidence="2" id="KW-1185">Reference proteome</keyword>
<accession>A0ACB8K897</accession>
<organism evidence="1 2">
    <name type="scientific">Citrus sinensis</name>
    <name type="common">Sweet orange</name>
    <name type="synonym">Citrus aurantium var. sinensis</name>
    <dbReference type="NCBI Taxonomy" id="2711"/>
    <lineage>
        <taxon>Eukaryota</taxon>
        <taxon>Viridiplantae</taxon>
        <taxon>Streptophyta</taxon>
        <taxon>Embryophyta</taxon>
        <taxon>Tracheophyta</taxon>
        <taxon>Spermatophyta</taxon>
        <taxon>Magnoliopsida</taxon>
        <taxon>eudicotyledons</taxon>
        <taxon>Gunneridae</taxon>
        <taxon>Pentapetalae</taxon>
        <taxon>rosids</taxon>
        <taxon>malvids</taxon>
        <taxon>Sapindales</taxon>
        <taxon>Rutaceae</taxon>
        <taxon>Aurantioideae</taxon>
        <taxon>Citrus</taxon>
    </lineage>
</organism>
<reference evidence="2" key="1">
    <citation type="journal article" date="2023" name="Hortic. Res.">
        <title>A chromosome-level phased genome enabling allele-level studies in sweet orange: a case study on citrus Huanglongbing tolerance.</title>
        <authorList>
            <person name="Wu B."/>
            <person name="Yu Q."/>
            <person name="Deng Z."/>
            <person name="Duan Y."/>
            <person name="Luo F."/>
            <person name="Gmitter F. Jr."/>
        </authorList>
    </citation>
    <scope>NUCLEOTIDE SEQUENCE [LARGE SCALE GENOMIC DNA]</scope>
    <source>
        <strain evidence="2">cv. Valencia</strain>
    </source>
</reference>
<gene>
    <name evidence="1" type="ORF">KPL71_013923</name>
</gene>
<protein>
    <submittedName>
        <fullName evidence="1">Uncharacterized protein</fullName>
    </submittedName>
</protein>
<evidence type="ECO:0000313" key="2">
    <source>
        <dbReference type="Proteomes" id="UP000829398"/>
    </source>
</evidence>
<name>A0ACB8K897_CITSI</name>